<evidence type="ECO:0000313" key="2">
    <source>
        <dbReference type="EMBL" id="HEA21856.1"/>
    </source>
</evidence>
<evidence type="ECO:0000259" key="1">
    <source>
        <dbReference type="Pfam" id="PF13454"/>
    </source>
</evidence>
<protein>
    <submittedName>
        <fullName evidence="2">FAD/NAD(P)-binding protein</fullName>
    </submittedName>
</protein>
<dbReference type="InterPro" id="IPR036188">
    <property type="entry name" value="FAD/NAD-bd_sf"/>
</dbReference>
<organism evidence="2">
    <name type="scientific">Pricia antarctica</name>
    <dbReference type="NCBI Taxonomy" id="641691"/>
    <lineage>
        <taxon>Bacteria</taxon>
        <taxon>Pseudomonadati</taxon>
        <taxon>Bacteroidota</taxon>
        <taxon>Flavobacteriia</taxon>
        <taxon>Flavobacteriales</taxon>
        <taxon>Flavobacteriaceae</taxon>
        <taxon>Pricia</taxon>
    </lineage>
</organism>
<dbReference type="EMBL" id="DRGL01000048">
    <property type="protein sequence ID" value="HEA21856.1"/>
    <property type="molecule type" value="Genomic_DNA"/>
</dbReference>
<dbReference type="InterPro" id="IPR052189">
    <property type="entry name" value="L-asp_N-monooxygenase_NS-form"/>
</dbReference>
<dbReference type="Pfam" id="PF13454">
    <property type="entry name" value="NAD_binding_9"/>
    <property type="match status" value="1"/>
</dbReference>
<dbReference type="PANTHER" id="PTHR40254">
    <property type="entry name" value="BLR0577 PROTEIN"/>
    <property type="match status" value="1"/>
</dbReference>
<dbReference type="Proteomes" id="UP000886191">
    <property type="component" value="Unassembled WGS sequence"/>
</dbReference>
<gene>
    <name evidence="2" type="ORF">ENH87_13190</name>
</gene>
<proteinExistence type="predicted"/>
<sequence length="585" mass="65108">MIEPKKLAIVGGGPRGLAALESIYCSLVAKGIPNILKTQLFEARQLPGAGLVYDISQPDTNWLNFSQRALTLAKRDRVKCEFLVIPEFPSYHDWSGYIESKDSCLLPDTFPLRSTLGKYLNERFESIAYVLKKAQLLEVILIEVMETEWNNENFRIIAKDGTVYNADELVLTIGHQPTKHSEQMVQWIAYNRENSSVDLFTDPYPVERVLSSDVLTPGSVVALRGFGLAMIDMMRALTIGLGGKFRTTDASTKELTYVKSGREPFRIIPFSLDGLPMSPKPLNSEIDHWFLPTESEKVIFGNQIRTIAKEGESSSPLFIIEAISTIILRVYKGLGDKAAIKTCSDDELISVIIAWLNNSDFEHRLLIAKSDLPLDVMKAFIGMACGTKSASLDFCIGQVWRHCQPILYKSVSFSNLKDNVIADIIGLDERLKRYSYGPPVESLQQLLALVDAEILDLKFIDNPNISTTKKGWKLATNNDKIVANIMVNSVLDPAKLLEMNSSIVRHLLEESLVKPVHGKLGIKTKKNACVQLAKGEVIPLAVLGRLSKGTIVGVDAVLQCFEDRANFWSNGVFERITNLKKGSKV</sequence>
<dbReference type="AlphaFoldDB" id="A0A831VPC7"/>
<dbReference type="PANTHER" id="PTHR40254:SF1">
    <property type="entry name" value="BLR0577 PROTEIN"/>
    <property type="match status" value="1"/>
</dbReference>
<comment type="caution">
    <text evidence="2">The sequence shown here is derived from an EMBL/GenBank/DDBJ whole genome shotgun (WGS) entry which is preliminary data.</text>
</comment>
<dbReference type="InterPro" id="IPR038732">
    <property type="entry name" value="HpyO/CreE_NAD-binding"/>
</dbReference>
<name>A0A831VPC7_9FLAO</name>
<accession>A0A831VPC7</accession>
<dbReference type="SUPFAM" id="SSF51905">
    <property type="entry name" value="FAD/NAD(P)-binding domain"/>
    <property type="match status" value="1"/>
</dbReference>
<reference evidence="2" key="1">
    <citation type="journal article" date="2020" name="mSystems">
        <title>Genome- and Community-Level Interaction Insights into Carbon Utilization and Element Cycling Functions of Hydrothermarchaeota in Hydrothermal Sediment.</title>
        <authorList>
            <person name="Zhou Z."/>
            <person name="Liu Y."/>
            <person name="Xu W."/>
            <person name="Pan J."/>
            <person name="Luo Z.H."/>
            <person name="Li M."/>
        </authorList>
    </citation>
    <scope>NUCLEOTIDE SEQUENCE [LARGE SCALE GENOMIC DNA]</scope>
    <source>
        <strain evidence="2">HyVt-345</strain>
    </source>
</reference>
<feature type="domain" description="FAD-dependent urate hydroxylase HpyO/Asp monooxygenase CreE-like FAD/NAD(P)-binding" evidence="1">
    <location>
        <begin position="8"/>
        <end position="176"/>
    </location>
</feature>